<dbReference type="Proteomes" id="UP000559027">
    <property type="component" value="Unassembled WGS sequence"/>
</dbReference>
<proteinExistence type="predicted"/>
<evidence type="ECO:0000313" key="4">
    <source>
        <dbReference type="Proteomes" id="UP000559027"/>
    </source>
</evidence>
<feature type="domain" description="Nephrocystin 3-like N-terminal" evidence="2">
    <location>
        <begin position="273"/>
        <end position="391"/>
    </location>
</feature>
<dbReference type="PANTHER" id="PTHR10039:SF14">
    <property type="entry name" value="NACHT DOMAIN-CONTAINING PROTEIN"/>
    <property type="match status" value="1"/>
</dbReference>
<evidence type="ECO:0000259" key="2">
    <source>
        <dbReference type="Pfam" id="PF24883"/>
    </source>
</evidence>
<dbReference type="EMBL" id="JAACJO010000004">
    <property type="protein sequence ID" value="KAF5359678.1"/>
    <property type="molecule type" value="Genomic_DNA"/>
</dbReference>
<protein>
    <recommendedName>
        <fullName evidence="2">Nephrocystin 3-like N-terminal domain-containing protein</fullName>
    </recommendedName>
</protein>
<evidence type="ECO:0000256" key="1">
    <source>
        <dbReference type="ARBA" id="ARBA00022737"/>
    </source>
</evidence>
<evidence type="ECO:0000313" key="3">
    <source>
        <dbReference type="EMBL" id="KAF5359678.1"/>
    </source>
</evidence>
<dbReference type="InterPro" id="IPR056884">
    <property type="entry name" value="NPHP3-like_N"/>
</dbReference>
<organism evidence="3 4">
    <name type="scientific">Leucocoprinus leucothites</name>
    <dbReference type="NCBI Taxonomy" id="201217"/>
    <lineage>
        <taxon>Eukaryota</taxon>
        <taxon>Fungi</taxon>
        <taxon>Dikarya</taxon>
        <taxon>Basidiomycota</taxon>
        <taxon>Agaricomycotina</taxon>
        <taxon>Agaricomycetes</taxon>
        <taxon>Agaricomycetidae</taxon>
        <taxon>Agaricales</taxon>
        <taxon>Agaricineae</taxon>
        <taxon>Agaricaceae</taxon>
        <taxon>Leucocoprinus</taxon>
    </lineage>
</organism>
<dbReference type="OrthoDB" id="5967843at2759"/>
<reference evidence="3 4" key="1">
    <citation type="journal article" date="2020" name="ISME J.">
        <title>Uncovering the hidden diversity of litter-decomposition mechanisms in mushroom-forming fungi.</title>
        <authorList>
            <person name="Floudas D."/>
            <person name="Bentzer J."/>
            <person name="Ahren D."/>
            <person name="Johansson T."/>
            <person name="Persson P."/>
            <person name="Tunlid A."/>
        </authorList>
    </citation>
    <scope>NUCLEOTIDE SEQUENCE [LARGE SCALE GENOMIC DNA]</scope>
    <source>
        <strain evidence="3 4">CBS 146.42</strain>
    </source>
</reference>
<comment type="caution">
    <text evidence="3">The sequence shown here is derived from an EMBL/GenBank/DDBJ whole genome shotgun (WGS) entry which is preliminary data.</text>
</comment>
<gene>
    <name evidence="3" type="ORF">D9756_002872</name>
</gene>
<dbReference type="AlphaFoldDB" id="A0A8H5LJT1"/>
<accession>A0A8H5LJT1</accession>
<keyword evidence="4" id="KW-1185">Reference proteome</keyword>
<dbReference type="Pfam" id="PF24883">
    <property type="entry name" value="NPHP3_N"/>
    <property type="match status" value="1"/>
</dbReference>
<name>A0A8H5LJT1_9AGAR</name>
<keyword evidence="1" id="KW-0677">Repeat</keyword>
<dbReference type="PANTHER" id="PTHR10039">
    <property type="entry name" value="AMELOGENIN"/>
    <property type="match status" value="1"/>
</dbReference>
<sequence length="759" mass="85313">MPSQVRQAKPGGRWFTFIELSFYELKKDFQQECKIIWPITQVQTPHELCEGTTHRTAHRHLLAANEFVPSCVFLLPSFSAPASPYSPPHTVPAGRSRSLIARHSPYTDQTTGSIQAEDPAVWPPPVRLSTPLPQELPISSPPSIIPTALPCPEPLDPTTATLSLAFLPPPPSSLTLPLHLRGHRVFDKAHDFAVYNPQFNESSPACFGITELLKHSMPDAFYNSSARYPPPKCHLGTRNEYITLITSWAQGQSDHPEPVLWMRGSFGIGNKLAATLFLSRSNVDRNDPRRVFTSIAYQVAAKCPSFREIVNRRMVDDPALAMTSLSTQFEDLLVRPLGSVNIPQSGLDGRVVIIDGLDECRGTAEQCEIMRIIAASVHKRTTPFRWFITNRLEDPIIRTMNSVLVSPVLSCIELPVSCAVNHEILLYLTDEFKKIREDHGLPESWPSEAALALLVGRGAGLWIYVATMIRFIKDENSLGAKDQLRIVLEFAEQVSAKVGADNPFAEMDFFYTLIMQRVPPKVRITVQKILLLNSASRLSMQYIAEALSLSIEQLRRACASIQSVMKVEDSIEFYHTSFLDFMRDPQRSKELCILGDFLVGWRQELLRWLHEVCSRSTDFSRIIFPSTTVIPEGISYGDHYRHALEGFWALCSVPEHLLDFETAASLAEIPFGKMFELVDDESVWLIVANRLPVEFCEKIIRKGGCPIPWCTNDQDVWILGHGENESVPQQTDSGFCLESPQDPSDTQCFCGARLERDRL</sequence>